<keyword evidence="1" id="KW-0472">Membrane</keyword>
<keyword evidence="1" id="KW-0812">Transmembrane</keyword>
<keyword evidence="1" id="KW-1133">Transmembrane helix</keyword>
<proteinExistence type="predicted"/>
<dbReference type="AlphaFoldDB" id="A0A9I9E617"/>
<dbReference type="Gramene" id="MELO3C029269.2.1">
    <property type="protein sequence ID" value="MELO3C029269.2.1"/>
    <property type="gene ID" value="MELO3C029269.2"/>
</dbReference>
<reference evidence="2" key="1">
    <citation type="submission" date="2023-03" db="UniProtKB">
        <authorList>
            <consortium name="EnsemblPlants"/>
        </authorList>
    </citation>
    <scope>IDENTIFICATION</scope>
</reference>
<evidence type="ECO:0000313" key="2">
    <source>
        <dbReference type="EnsemblPlants" id="MELO3C029269.2.1"/>
    </source>
</evidence>
<accession>A0A9I9E617</accession>
<protein>
    <submittedName>
        <fullName evidence="2">Uncharacterized protein</fullName>
    </submittedName>
</protein>
<name>A0A9I9E617_CUCME</name>
<feature type="transmembrane region" description="Helical" evidence="1">
    <location>
        <begin position="21"/>
        <end position="39"/>
    </location>
</feature>
<sequence>MAITIERACALDERVPRFHPVFPTCTCTVFDFFCLLIMGRITRAKKMRKTQKPLEFWMAVRGSLDEILKVGLVEKINFTGIPDKGCRWMIFTQSCKFRLLVGSSFQLFSWMFWWGGY</sequence>
<organism evidence="2">
    <name type="scientific">Cucumis melo</name>
    <name type="common">Muskmelon</name>
    <dbReference type="NCBI Taxonomy" id="3656"/>
    <lineage>
        <taxon>Eukaryota</taxon>
        <taxon>Viridiplantae</taxon>
        <taxon>Streptophyta</taxon>
        <taxon>Embryophyta</taxon>
        <taxon>Tracheophyta</taxon>
        <taxon>Spermatophyta</taxon>
        <taxon>Magnoliopsida</taxon>
        <taxon>eudicotyledons</taxon>
        <taxon>Gunneridae</taxon>
        <taxon>Pentapetalae</taxon>
        <taxon>rosids</taxon>
        <taxon>fabids</taxon>
        <taxon>Cucurbitales</taxon>
        <taxon>Cucurbitaceae</taxon>
        <taxon>Benincaseae</taxon>
        <taxon>Cucumis</taxon>
    </lineage>
</organism>
<evidence type="ECO:0000256" key="1">
    <source>
        <dbReference type="SAM" id="Phobius"/>
    </source>
</evidence>
<feature type="transmembrane region" description="Helical" evidence="1">
    <location>
        <begin position="97"/>
        <end position="115"/>
    </location>
</feature>
<dbReference type="EnsemblPlants" id="MELO3C029269.2.1">
    <property type="protein sequence ID" value="MELO3C029269.2.1"/>
    <property type="gene ID" value="MELO3C029269.2"/>
</dbReference>